<dbReference type="Pfam" id="PF24157">
    <property type="entry name" value="DUF7408"/>
    <property type="match status" value="1"/>
</dbReference>
<dbReference type="InterPro" id="IPR011933">
    <property type="entry name" value="Double_TM_dom"/>
</dbReference>
<feature type="region of interest" description="Disordered" evidence="1">
    <location>
        <begin position="574"/>
        <end position="594"/>
    </location>
</feature>
<keyword evidence="2" id="KW-1133">Transmembrane helix</keyword>
<dbReference type="Gene3D" id="3.40.50.880">
    <property type="match status" value="1"/>
</dbReference>
<dbReference type="Pfam" id="PF07584">
    <property type="entry name" value="BatA"/>
    <property type="match status" value="1"/>
</dbReference>
<dbReference type="Gene3D" id="3.40.50.410">
    <property type="entry name" value="von Willebrand factor, type A domain"/>
    <property type="match status" value="1"/>
</dbReference>
<dbReference type="PANTHER" id="PTHR37464">
    <property type="entry name" value="BLL2463 PROTEIN"/>
    <property type="match status" value="1"/>
</dbReference>
<dbReference type="InterPro" id="IPR055829">
    <property type="entry name" value="DUF7406"/>
</dbReference>
<evidence type="ECO:0000313" key="6">
    <source>
        <dbReference type="EMBL" id="SDW30768.1"/>
    </source>
</evidence>
<dbReference type="AlphaFoldDB" id="A0A1H2SGY4"/>
<dbReference type="RefSeq" id="WP_234970407.1">
    <property type="nucleotide sequence ID" value="NZ_CP017921.1"/>
</dbReference>
<keyword evidence="2" id="KW-0472">Membrane</keyword>
<gene>
    <name evidence="6" type="ORF">SAMN04515625_0658</name>
</gene>
<dbReference type="Proteomes" id="UP000198669">
    <property type="component" value="Unassembled WGS sequence"/>
</dbReference>
<organism evidence="6 7">
    <name type="scientific">Methanohalophilus halophilus</name>
    <dbReference type="NCBI Taxonomy" id="2177"/>
    <lineage>
        <taxon>Archaea</taxon>
        <taxon>Methanobacteriati</taxon>
        <taxon>Methanobacteriota</taxon>
        <taxon>Stenosarchaea group</taxon>
        <taxon>Methanomicrobia</taxon>
        <taxon>Methanosarcinales</taxon>
        <taxon>Methanosarcinaceae</taxon>
        <taxon>Methanohalophilus</taxon>
    </lineage>
</organism>
<dbReference type="EMBL" id="FNMU01000002">
    <property type="protein sequence ID" value="SDW30768.1"/>
    <property type="molecule type" value="Genomic_DNA"/>
</dbReference>
<feature type="domain" description="DUF7406" evidence="4">
    <location>
        <begin position="517"/>
        <end position="565"/>
    </location>
</feature>
<dbReference type="NCBIfam" id="TIGR02226">
    <property type="entry name" value="two_anch"/>
    <property type="match status" value="1"/>
</dbReference>
<feature type="transmembrane region" description="Helical" evidence="2">
    <location>
        <begin position="62"/>
        <end position="82"/>
    </location>
</feature>
<feature type="domain" description="Aerotolerance regulator N-terminal" evidence="3">
    <location>
        <begin position="3"/>
        <end position="80"/>
    </location>
</feature>
<feature type="transmembrane region" description="Helical" evidence="2">
    <location>
        <begin position="6"/>
        <end position="26"/>
    </location>
</feature>
<proteinExistence type="predicted"/>
<evidence type="ECO:0000259" key="5">
    <source>
        <dbReference type="Pfam" id="PF24157"/>
    </source>
</evidence>
<name>A0A1H2SGY4_9EURY</name>
<dbReference type="PANTHER" id="PTHR37464:SF1">
    <property type="entry name" value="BLL2463 PROTEIN"/>
    <property type="match status" value="1"/>
</dbReference>
<dbReference type="Pfam" id="PF24155">
    <property type="entry name" value="DUF7406"/>
    <property type="match status" value="1"/>
</dbReference>
<reference evidence="6 7" key="1">
    <citation type="submission" date="2016-10" db="EMBL/GenBank/DDBJ databases">
        <authorList>
            <person name="de Groot N.N."/>
        </authorList>
    </citation>
    <scope>NUCLEOTIDE SEQUENCE [LARGE SCALE GENOMIC DNA]</scope>
    <source>
        <strain evidence="6 7">Z-7982</strain>
    </source>
</reference>
<dbReference type="InterPro" id="IPR029062">
    <property type="entry name" value="Class_I_gatase-like"/>
</dbReference>
<feature type="transmembrane region" description="Helical" evidence="2">
    <location>
        <begin position="611"/>
        <end position="627"/>
    </location>
</feature>
<evidence type="ECO:0000256" key="1">
    <source>
        <dbReference type="SAM" id="MobiDB-lite"/>
    </source>
</evidence>
<dbReference type="InterPro" id="IPR036465">
    <property type="entry name" value="vWFA_dom_sf"/>
</dbReference>
<evidence type="ECO:0000256" key="2">
    <source>
        <dbReference type="SAM" id="Phobius"/>
    </source>
</evidence>
<evidence type="ECO:0000259" key="3">
    <source>
        <dbReference type="Pfam" id="PF07584"/>
    </source>
</evidence>
<dbReference type="SUPFAM" id="SSF53300">
    <property type="entry name" value="vWA-like"/>
    <property type="match status" value="1"/>
</dbReference>
<keyword evidence="2 6" id="KW-0812">Transmembrane</keyword>
<protein>
    <submittedName>
        <fullName evidence="6">N-terminal double-transmembrane domain-containing protein</fullName>
    </submittedName>
</protein>
<accession>A0A1H2SGY4</accession>
<dbReference type="SUPFAM" id="SSF52317">
    <property type="entry name" value="Class I glutamine amidotransferase-like"/>
    <property type="match status" value="1"/>
</dbReference>
<dbReference type="InterPro" id="IPR055831">
    <property type="entry name" value="DUF7408"/>
</dbReference>
<evidence type="ECO:0000313" key="7">
    <source>
        <dbReference type="Proteomes" id="UP000198669"/>
    </source>
</evidence>
<dbReference type="GeneID" id="30583852"/>
<sequence>MVIPFDNTTALAALASVIPLIIIYLLRPKPVKLSIPSLMFLMQVEKQKKRFSSIRKLLKDPLFLIQLLVLILLSTAAAAPFYTSQEDLSDEHTVIVIDASASMQAGNRFDDATRLAGGYLSKKNSVILAKSSPEIVVENTGSSQASDALDSIEPTATVADLSGAMSEGMRLLSQRGGTMVVISDFASWEGEDPVSTKQLAQSYGIDTAFVDVSSAVGNVGIIDGWIDTEDGNYVYTCVVKNYNDFTERVDIEIANPAGSVKRSLNVGPSDTAQFRVNPLSSGITSVTIADEDTLPADNNAYVVIPTQSDTKTLFVSDEEKLPSKIALSTLASVDISTAEGIPSSTDDYRIMVIGLKNRSLTSSEVERLDGFLNNGGRVVVVASQMLTGGNATEQFQSMLPVIPGNVAEPQDILGIDLEVVQSSSLTDDVKFNEIAMYRYLNATPRNDATVLVATEQGDPLLAHWSVGDGTLVYFGFNDDLGDPNDELDNPWNNFHNLPEYPVLWAKLTAWLGGSGDISDYNLETGDITSLAREMTVQTPTGTITTQKVLFEQVGTYKIGGRTVAVNLYSDRESDTTRQGSEVMERVSDQNRDSPDIVRQDSYEAKNYLDNYLIMLAILLAILEILIIRNRGEL</sequence>
<evidence type="ECO:0000259" key="4">
    <source>
        <dbReference type="Pfam" id="PF24155"/>
    </source>
</evidence>
<dbReference type="InterPro" id="IPR024163">
    <property type="entry name" value="Aerotolerance_reg_N"/>
</dbReference>
<feature type="compositionally biased region" description="Basic and acidic residues" evidence="1">
    <location>
        <begin position="582"/>
        <end position="594"/>
    </location>
</feature>
<feature type="domain" description="DUF7408" evidence="5">
    <location>
        <begin position="312"/>
        <end position="506"/>
    </location>
</feature>